<protein>
    <recommendedName>
        <fullName evidence="3">Solute-binding protein family 3/N-terminal domain-containing protein</fullName>
    </recommendedName>
</protein>
<dbReference type="Gene3D" id="3.40.190.10">
    <property type="entry name" value="Periplasmic binding protein-like II"/>
    <property type="match status" value="1"/>
</dbReference>
<comment type="caution">
    <text evidence="1">The sequence shown here is derived from an EMBL/GenBank/DDBJ whole genome shotgun (WGS) entry which is preliminary data.</text>
</comment>
<evidence type="ECO:0008006" key="3">
    <source>
        <dbReference type="Google" id="ProtNLM"/>
    </source>
</evidence>
<sequence length="293" mass="34426">MYAWIKWCVLALIVGQSCYAKDIVYRGLGVYRDAYHTELLQTILDHSKHGAYDAKSYHLTIPHQRAFELLTSKRDIDITIGYATQERLDLYQAIPIPIMKGLSGWRVVLVHEDNINTFKDIKTLNQLKTYKPGMFHTWTDNKIFEHNGIESTKGAHWVGLFRMLHKKRFDYFPMSILEAAREAKLYKQEYQLSIAVDPYILITYPVCFYFYVEKNNHELAQHLNQGFEKIIANGEFDKIFSKHHSGILKEFFTGSRKVIRLKNPLLPQSVPLERAELWLHYQYSDSRPTTLYK</sequence>
<evidence type="ECO:0000313" key="1">
    <source>
        <dbReference type="EMBL" id="KMT64091.1"/>
    </source>
</evidence>
<reference evidence="1 2" key="1">
    <citation type="submission" date="2015-04" db="EMBL/GenBank/DDBJ databases">
        <title>Draft Genome Sequence of the Novel Agar-Digesting Marine Bacterium Q1.</title>
        <authorList>
            <person name="Li Y."/>
            <person name="Li D."/>
            <person name="Chen G."/>
            <person name="Du Z."/>
        </authorList>
    </citation>
    <scope>NUCLEOTIDE SEQUENCE [LARGE SCALE GENOMIC DNA]</scope>
    <source>
        <strain evidence="1 2">Q1</strain>
    </source>
</reference>
<dbReference type="STRING" id="1513271.XM47_16010"/>
<organism evidence="1 2">
    <name type="scientific">Catenovulum maritimum</name>
    <dbReference type="NCBI Taxonomy" id="1513271"/>
    <lineage>
        <taxon>Bacteria</taxon>
        <taxon>Pseudomonadati</taxon>
        <taxon>Pseudomonadota</taxon>
        <taxon>Gammaproteobacteria</taxon>
        <taxon>Alteromonadales</taxon>
        <taxon>Alteromonadaceae</taxon>
        <taxon>Catenovulum</taxon>
    </lineage>
</organism>
<proteinExistence type="predicted"/>
<accession>A0A0J8JI24</accession>
<dbReference type="AlphaFoldDB" id="A0A0J8JI24"/>
<dbReference type="SUPFAM" id="SSF53850">
    <property type="entry name" value="Periplasmic binding protein-like II"/>
    <property type="match status" value="1"/>
</dbReference>
<name>A0A0J8JI24_9ALTE</name>
<evidence type="ECO:0000313" key="2">
    <source>
        <dbReference type="Proteomes" id="UP000037600"/>
    </source>
</evidence>
<dbReference type="PROSITE" id="PS51257">
    <property type="entry name" value="PROKAR_LIPOPROTEIN"/>
    <property type="match status" value="1"/>
</dbReference>
<dbReference type="OrthoDB" id="547680at2"/>
<gene>
    <name evidence="1" type="ORF">XM47_16010</name>
</gene>
<dbReference type="EMBL" id="LAZL01000031">
    <property type="protein sequence ID" value="KMT64091.1"/>
    <property type="molecule type" value="Genomic_DNA"/>
</dbReference>
<keyword evidence="2" id="KW-1185">Reference proteome</keyword>
<dbReference type="RefSeq" id="WP_048694767.1">
    <property type="nucleotide sequence ID" value="NZ_KQ130503.1"/>
</dbReference>
<dbReference type="Proteomes" id="UP000037600">
    <property type="component" value="Unassembled WGS sequence"/>
</dbReference>